<feature type="domain" description="Integral membrane bound transporter" evidence="6">
    <location>
        <begin position="29"/>
        <end position="148"/>
    </location>
</feature>
<name>A0AAE3U8G9_9BACT</name>
<dbReference type="RefSeq" id="WP_313983233.1">
    <property type="nucleotide sequence ID" value="NZ_JASJOR010000020.1"/>
</dbReference>
<evidence type="ECO:0000313" key="7">
    <source>
        <dbReference type="EMBL" id="MDJ1483421.1"/>
    </source>
</evidence>
<keyword evidence="4 5" id="KW-0472">Membrane</keyword>
<sequence length="351" mass="38393">MKQIQALLEKLGLSLQAFKTALAAALSWIVAAQLLHAQYPYFAPLAAILTVQVTVADSWEKATQRIIGLIGGVLVSMLIGHWFPMGTISIFLVILLGMALAKVFRMNSQIISQVAVSSFIVLAFGGTQGYVLNRVVETFLGSAIAIAVNALIVPQKIIPTIQTHILTLSSVSAQALGGLTLLLESEENNQKARETIAVLVEKTEAAILAARTAEKALRYTPFLSRVKKRLTELDQNIRYLEHITVQIRGVRRAIFDLYTEMAWKPDSRATESLKSAISITAQCIELYGEAVVSGSEVAYSKLADSIEEAKQIQLQCLAEIHAITSLPVLRDMGSILTDLKRILKEVTLPER</sequence>
<organism evidence="7 8">
    <name type="scientific">Xanthocytophaga flava</name>
    <dbReference type="NCBI Taxonomy" id="3048013"/>
    <lineage>
        <taxon>Bacteria</taxon>
        <taxon>Pseudomonadati</taxon>
        <taxon>Bacteroidota</taxon>
        <taxon>Cytophagia</taxon>
        <taxon>Cytophagales</taxon>
        <taxon>Rhodocytophagaceae</taxon>
        <taxon>Xanthocytophaga</taxon>
    </lineage>
</organism>
<evidence type="ECO:0000259" key="6">
    <source>
        <dbReference type="Pfam" id="PF13515"/>
    </source>
</evidence>
<evidence type="ECO:0000313" key="8">
    <source>
        <dbReference type="Proteomes" id="UP001241110"/>
    </source>
</evidence>
<reference evidence="7" key="1">
    <citation type="submission" date="2023-05" db="EMBL/GenBank/DDBJ databases">
        <authorList>
            <person name="Zhang X."/>
        </authorList>
    </citation>
    <scope>NUCLEOTIDE SEQUENCE</scope>
    <source>
        <strain evidence="7">YF14B1</strain>
    </source>
</reference>
<comment type="subcellular location">
    <subcellularLocation>
        <location evidence="1">Membrane</location>
        <topology evidence="1">Multi-pass membrane protein</topology>
    </subcellularLocation>
</comment>
<proteinExistence type="predicted"/>
<dbReference type="InterPro" id="IPR049453">
    <property type="entry name" value="Memb_transporter_dom"/>
</dbReference>
<feature type="transmembrane region" description="Helical" evidence="5">
    <location>
        <begin position="111"/>
        <end position="130"/>
    </location>
</feature>
<evidence type="ECO:0000256" key="2">
    <source>
        <dbReference type="ARBA" id="ARBA00022692"/>
    </source>
</evidence>
<dbReference type="Proteomes" id="UP001241110">
    <property type="component" value="Unassembled WGS sequence"/>
</dbReference>
<evidence type="ECO:0000256" key="5">
    <source>
        <dbReference type="SAM" id="Phobius"/>
    </source>
</evidence>
<evidence type="ECO:0000256" key="3">
    <source>
        <dbReference type="ARBA" id="ARBA00022989"/>
    </source>
</evidence>
<evidence type="ECO:0000256" key="1">
    <source>
        <dbReference type="ARBA" id="ARBA00004141"/>
    </source>
</evidence>
<keyword evidence="2 5" id="KW-0812">Transmembrane</keyword>
<evidence type="ECO:0000256" key="4">
    <source>
        <dbReference type="ARBA" id="ARBA00023136"/>
    </source>
</evidence>
<keyword evidence="3 5" id="KW-1133">Transmembrane helix</keyword>
<dbReference type="GO" id="GO:0016020">
    <property type="term" value="C:membrane"/>
    <property type="evidence" value="ECO:0007669"/>
    <property type="project" value="UniProtKB-SubCell"/>
</dbReference>
<dbReference type="Pfam" id="PF13515">
    <property type="entry name" value="FUSC_2"/>
    <property type="match status" value="1"/>
</dbReference>
<accession>A0AAE3U8G9</accession>
<comment type="caution">
    <text evidence="7">The sequence shown here is derived from an EMBL/GenBank/DDBJ whole genome shotgun (WGS) entry which is preliminary data.</text>
</comment>
<feature type="transmembrane region" description="Helical" evidence="5">
    <location>
        <begin position="88"/>
        <end position="104"/>
    </location>
</feature>
<dbReference type="EMBL" id="JASJOS010000011">
    <property type="protein sequence ID" value="MDJ1483421.1"/>
    <property type="molecule type" value="Genomic_DNA"/>
</dbReference>
<gene>
    <name evidence="7" type="ORF">QNI16_23175</name>
</gene>
<dbReference type="AlphaFoldDB" id="A0AAE3U8G9"/>
<protein>
    <submittedName>
        <fullName evidence="7">Aromatic acid exporter family protein</fullName>
    </submittedName>
</protein>
<feature type="transmembrane region" description="Helical" evidence="5">
    <location>
        <begin position="12"/>
        <end position="35"/>
    </location>
</feature>